<dbReference type="SUPFAM" id="SSF52317">
    <property type="entry name" value="Class I glutamine amidotransferase-like"/>
    <property type="match status" value="1"/>
</dbReference>
<keyword evidence="2" id="KW-0346">Stress response</keyword>
<evidence type="ECO:0000256" key="5">
    <source>
        <dbReference type="ARBA" id="ARBA00048082"/>
    </source>
</evidence>
<dbReference type="GO" id="GO:0005737">
    <property type="term" value="C:cytoplasm"/>
    <property type="evidence" value="ECO:0007669"/>
    <property type="project" value="TreeGrafter"/>
</dbReference>
<evidence type="ECO:0000256" key="1">
    <source>
        <dbReference type="ARBA" id="ARBA00013134"/>
    </source>
</evidence>
<comment type="catalytic activity">
    <reaction evidence="5">
        <text>methylglyoxal + H2O = (R)-lactate + H(+)</text>
        <dbReference type="Rhea" id="RHEA:27754"/>
        <dbReference type="ChEBI" id="CHEBI:15377"/>
        <dbReference type="ChEBI" id="CHEBI:15378"/>
        <dbReference type="ChEBI" id="CHEBI:16004"/>
        <dbReference type="ChEBI" id="CHEBI:17158"/>
        <dbReference type="EC" id="4.2.1.130"/>
    </reaction>
</comment>
<evidence type="ECO:0000313" key="7">
    <source>
        <dbReference type="Proteomes" id="UP001152607"/>
    </source>
</evidence>
<dbReference type="PANTHER" id="PTHR48094">
    <property type="entry name" value="PROTEIN/NUCLEIC ACID DEGLYCASE DJ-1-RELATED"/>
    <property type="match status" value="1"/>
</dbReference>
<name>A0A9W4UUD2_9PLEO</name>
<reference evidence="6" key="1">
    <citation type="submission" date="2023-01" db="EMBL/GenBank/DDBJ databases">
        <authorList>
            <person name="Van Ghelder C."/>
            <person name="Rancurel C."/>
        </authorList>
    </citation>
    <scope>NUCLEOTIDE SEQUENCE</scope>
    <source>
        <strain evidence="6">CNCM I-4278</strain>
    </source>
</reference>
<dbReference type="InterPro" id="IPR029062">
    <property type="entry name" value="Class_I_gatase-like"/>
</dbReference>
<sequence>MSSLPKRVFIAITSASAPLGDGQTGVFISEAQHPFNVFRAAGFEVDIGSEHGKWSPDSLSLTANFMNDEDRKQYEDRDSEFRKEMDRNRKAEEFDASKYGIFFASAGHAALIDFPTAKHLQALASKIYAAGGIVSTVCHAPAIFPSILSATDNTPIVRGKKITGFTTQGEHDLGVYDTLKGMGLLLPDEHAAALGAEYVRSEGPWDDFSVVDGRVVTGMNPQSAASTARKCLEVFKGL</sequence>
<gene>
    <name evidence="6" type="ORF">PDIGIT_LOCUS14518</name>
</gene>
<evidence type="ECO:0000256" key="2">
    <source>
        <dbReference type="ARBA" id="ARBA00023016"/>
    </source>
</evidence>
<dbReference type="AlphaFoldDB" id="A0A9W4UUD2"/>
<comment type="caution">
    <text evidence="6">The sequence shown here is derived from an EMBL/GenBank/DDBJ whole genome shotgun (WGS) entry which is preliminary data.</text>
</comment>
<dbReference type="GO" id="GO:0019243">
    <property type="term" value="P:methylglyoxal catabolic process to D-lactate via S-lactoyl-glutathione"/>
    <property type="evidence" value="ECO:0007669"/>
    <property type="project" value="TreeGrafter"/>
</dbReference>
<evidence type="ECO:0000256" key="4">
    <source>
        <dbReference type="ARBA" id="ARBA00038493"/>
    </source>
</evidence>
<proteinExistence type="inferred from homology"/>
<evidence type="ECO:0000256" key="3">
    <source>
        <dbReference type="ARBA" id="ARBA00023239"/>
    </source>
</evidence>
<organism evidence="6 7">
    <name type="scientific">Periconia digitata</name>
    <dbReference type="NCBI Taxonomy" id="1303443"/>
    <lineage>
        <taxon>Eukaryota</taxon>
        <taxon>Fungi</taxon>
        <taxon>Dikarya</taxon>
        <taxon>Ascomycota</taxon>
        <taxon>Pezizomycotina</taxon>
        <taxon>Dothideomycetes</taxon>
        <taxon>Pleosporomycetidae</taxon>
        <taxon>Pleosporales</taxon>
        <taxon>Massarineae</taxon>
        <taxon>Periconiaceae</taxon>
        <taxon>Periconia</taxon>
    </lineage>
</organism>
<dbReference type="Proteomes" id="UP001152607">
    <property type="component" value="Unassembled WGS sequence"/>
</dbReference>
<dbReference type="InterPro" id="IPR050325">
    <property type="entry name" value="Prot/Nucl_acid_deglycase"/>
</dbReference>
<accession>A0A9W4UUD2</accession>
<dbReference type="GO" id="GO:0019172">
    <property type="term" value="F:glyoxalase III activity"/>
    <property type="evidence" value="ECO:0007669"/>
    <property type="project" value="UniProtKB-EC"/>
</dbReference>
<evidence type="ECO:0000313" key="6">
    <source>
        <dbReference type="EMBL" id="CAI6341322.1"/>
    </source>
</evidence>
<dbReference type="Gene3D" id="3.40.50.880">
    <property type="match status" value="1"/>
</dbReference>
<dbReference type="OrthoDB" id="543156at2759"/>
<dbReference type="EC" id="4.2.1.130" evidence="1"/>
<comment type="similarity">
    <text evidence="4">Belongs to the peptidase C56 family. HSP31-like subfamily.</text>
</comment>
<keyword evidence="7" id="KW-1185">Reference proteome</keyword>
<protein>
    <recommendedName>
        <fullName evidence="1">D-lactate dehydratase</fullName>
        <ecNumber evidence="1">4.2.1.130</ecNumber>
    </recommendedName>
</protein>
<dbReference type="PANTHER" id="PTHR48094:SF11">
    <property type="entry name" value="GLUTATHIONE-INDEPENDENT GLYOXALASE HSP31-RELATED"/>
    <property type="match status" value="1"/>
</dbReference>
<dbReference type="EMBL" id="CAOQHR010000011">
    <property type="protein sequence ID" value="CAI6341322.1"/>
    <property type="molecule type" value="Genomic_DNA"/>
</dbReference>
<keyword evidence="3" id="KW-0456">Lyase</keyword>